<feature type="transmembrane region" description="Helical" evidence="2">
    <location>
        <begin position="43"/>
        <end position="64"/>
    </location>
</feature>
<feature type="transmembrane region" description="Helical" evidence="2">
    <location>
        <begin position="533"/>
        <end position="553"/>
    </location>
</feature>
<keyword evidence="1" id="KW-0997">Cell inner membrane</keyword>
<comment type="caution">
    <text evidence="4">The sequence shown here is derived from an EMBL/GenBank/DDBJ whole genome shotgun (WGS) entry which is preliminary data.</text>
</comment>
<feature type="transmembrane region" description="Helical" evidence="2">
    <location>
        <begin position="469"/>
        <end position="490"/>
    </location>
</feature>
<dbReference type="PANTHER" id="PTHR43849">
    <property type="entry name" value="BLL3936 PROTEIN"/>
    <property type="match status" value="1"/>
</dbReference>
<comment type="subcellular location">
    <subcellularLocation>
        <location evidence="1">Cell inner membrane</location>
        <topology evidence="1">Multi-pass membrane protein</topology>
    </subcellularLocation>
</comment>
<evidence type="ECO:0000313" key="5">
    <source>
        <dbReference type="Proteomes" id="UP001149009"/>
    </source>
</evidence>
<keyword evidence="2" id="KW-1133">Transmembrane helix</keyword>
<feature type="transmembrane region" description="Helical" evidence="2">
    <location>
        <begin position="339"/>
        <end position="361"/>
    </location>
</feature>
<dbReference type="PANTHER" id="PTHR43849:SF2">
    <property type="entry name" value="BLL3936 PROTEIN"/>
    <property type="match status" value="1"/>
</dbReference>
<dbReference type="EMBL" id="JAODNV010000033">
    <property type="protein sequence ID" value="MCT8992248.1"/>
    <property type="molecule type" value="Genomic_DNA"/>
</dbReference>
<dbReference type="GO" id="GO:0022857">
    <property type="term" value="F:transmembrane transporter activity"/>
    <property type="evidence" value="ECO:0007669"/>
    <property type="project" value="UniProtKB-UniRule"/>
</dbReference>
<evidence type="ECO:0000313" key="4">
    <source>
        <dbReference type="EMBL" id="MCT8992248.1"/>
    </source>
</evidence>
<name>A0A9X2XBA5_9HYPH</name>
<feature type="transmembrane region" description="Helical" evidence="2">
    <location>
        <begin position="615"/>
        <end position="632"/>
    </location>
</feature>
<dbReference type="InterPro" id="IPR010656">
    <property type="entry name" value="DctM"/>
</dbReference>
<feature type="transmembrane region" description="Helical" evidence="2">
    <location>
        <begin position="76"/>
        <end position="96"/>
    </location>
</feature>
<feature type="transmembrane region" description="Helical" evidence="2">
    <location>
        <begin position="300"/>
        <end position="319"/>
    </location>
</feature>
<protein>
    <submittedName>
        <fullName evidence="4">TRAP transporter fused permease subunit</fullName>
    </submittedName>
</protein>
<keyword evidence="2" id="KW-0812">Transmembrane</keyword>
<gene>
    <name evidence="4" type="ORF">NYR54_18530</name>
</gene>
<feature type="transmembrane region" description="Helical" evidence="2">
    <location>
        <begin position="408"/>
        <end position="432"/>
    </location>
</feature>
<keyword evidence="1" id="KW-0813">Transport</keyword>
<evidence type="ECO:0000259" key="3">
    <source>
        <dbReference type="Pfam" id="PF06808"/>
    </source>
</evidence>
<feature type="transmembrane region" description="Helical" evidence="2">
    <location>
        <begin position="559"/>
        <end position="582"/>
    </location>
</feature>
<dbReference type="NCBIfam" id="TIGR02123">
    <property type="entry name" value="TRAP_fused"/>
    <property type="match status" value="1"/>
</dbReference>
<feature type="transmembrane region" description="Helical" evidence="2">
    <location>
        <begin position="224"/>
        <end position="253"/>
    </location>
</feature>
<evidence type="ECO:0000256" key="1">
    <source>
        <dbReference type="RuleBase" id="RU369079"/>
    </source>
</evidence>
<feature type="transmembrane region" description="Helical" evidence="2">
    <location>
        <begin position="367"/>
        <end position="387"/>
    </location>
</feature>
<sequence length="639" mass="66878">MTKSTRSDSRSAVRLQRAIGAIITVGALSWGGDLFRRLGINVLTQQFVVGMLALCLALAYLHLPARRGVQSDRIPWYDYALALTGLISGLYLSVYIPRLVDLVLTRPVDGVIAGTVMILLTVEALRRSSGQTLPIIVVLFILYALFADVIPEPLVGRSTDPQRLGAYLAIDVNGMLGTPIIVATTVIIPFLLFGNLLSSTGGAEFLSDLSLALMGRFRGGPAKIAVVASSLFGTISGSAVANVVATGVVTIPWMKRSGYSPERAGAIEAVASTGGQIMPPVMGASAFLIAEFLQVPYSDVLLAALIPAVLYYLALFVQVDLEAGKAGIAAMPRSELPTLFGVLSSGWHFFVPFAVMIYALFSLNWQPQMAVVASIASLLALAWTFGYKGRRPTLKSISESICQTGLGALDIVVICAGAGIVIGVLSISGLGFSLTMTLVQLGKGSLLLLLGLGAVVCIILGMGLPTVGVYVLLAALVAPAIVELGVNPLAAHLYVMYFGLLSFVTPPVAVAAFAAASIAKADPLRTAIQSMRFGWTAYVVPVLFVFSPALIMHGEPFDIALAVATAVFGVFLGSVGIVGFLVRPVSPARRAAFFCAGLLALVPAGAFSGALYTDIVGVILGATLVGYEAWIGKKTIQIN</sequence>
<keyword evidence="1" id="KW-1003">Cell membrane</keyword>
<organism evidence="4 5">
    <name type="scientific">Chelativorans petroleitrophicus</name>
    <dbReference type="NCBI Taxonomy" id="2975484"/>
    <lineage>
        <taxon>Bacteria</taxon>
        <taxon>Pseudomonadati</taxon>
        <taxon>Pseudomonadota</taxon>
        <taxon>Alphaproteobacteria</taxon>
        <taxon>Hyphomicrobiales</taxon>
        <taxon>Phyllobacteriaceae</taxon>
        <taxon>Chelativorans</taxon>
    </lineage>
</organism>
<feature type="transmembrane region" description="Helical" evidence="2">
    <location>
        <begin position="12"/>
        <end position="31"/>
    </location>
</feature>
<dbReference type="AlphaFoldDB" id="A0A9X2XBA5"/>
<dbReference type="Pfam" id="PF06808">
    <property type="entry name" value="DctM"/>
    <property type="match status" value="1"/>
</dbReference>
<reference evidence="4" key="1">
    <citation type="submission" date="2022-08" db="EMBL/GenBank/DDBJ databases">
        <title>Chelativorans sichuanense sp. nov., a paraffin oil-degrading bacterium isolated from a mixture of oil-based drill cuttings and paddy soil.</title>
        <authorList>
            <person name="Yu J."/>
            <person name="Liu H."/>
            <person name="Chen Q."/>
        </authorList>
    </citation>
    <scope>NUCLEOTIDE SEQUENCE</scope>
    <source>
        <strain evidence="4">SCAU 2101</strain>
    </source>
</reference>
<keyword evidence="2" id="KW-0472">Membrane</keyword>
<feature type="transmembrane region" description="Helical" evidence="2">
    <location>
        <begin position="444"/>
        <end position="462"/>
    </location>
</feature>
<keyword evidence="5" id="KW-1185">Reference proteome</keyword>
<feature type="transmembrane region" description="Helical" evidence="2">
    <location>
        <begin position="496"/>
        <end position="521"/>
    </location>
</feature>
<feature type="transmembrane region" description="Helical" evidence="2">
    <location>
        <begin position="180"/>
        <end position="203"/>
    </location>
</feature>
<comment type="function">
    <text evidence="1">Part of the tripartite ATP-independent periplasmic (TRAP) transport system.</text>
</comment>
<feature type="domain" description="TRAP C4-dicarboxylate transport system permease DctM subunit" evidence="3">
    <location>
        <begin position="116"/>
        <end position="549"/>
    </location>
</feature>
<dbReference type="GO" id="GO:0005886">
    <property type="term" value="C:plasma membrane"/>
    <property type="evidence" value="ECO:0007669"/>
    <property type="project" value="UniProtKB-SubCell"/>
</dbReference>
<feature type="transmembrane region" description="Helical" evidence="2">
    <location>
        <begin position="132"/>
        <end position="150"/>
    </location>
</feature>
<dbReference type="RefSeq" id="WP_261517193.1">
    <property type="nucleotide sequence ID" value="NZ_JAODNV010000033.1"/>
</dbReference>
<accession>A0A9X2XBA5</accession>
<feature type="transmembrane region" description="Helical" evidence="2">
    <location>
        <begin position="591"/>
        <end position="609"/>
    </location>
</feature>
<feature type="transmembrane region" description="Helical" evidence="2">
    <location>
        <begin position="108"/>
        <end position="125"/>
    </location>
</feature>
<evidence type="ECO:0000256" key="2">
    <source>
        <dbReference type="SAM" id="Phobius"/>
    </source>
</evidence>
<dbReference type="Proteomes" id="UP001149009">
    <property type="component" value="Unassembled WGS sequence"/>
</dbReference>
<proteinExistence type="predicted"/>
<dbReference type="InterPro" id="IPR011853">
    <property type="entry name" value="TRAP_DctM-Dct_fused"/>
</dbReference>